<evidence type="ECO:0000256" key="2">
    <source>
        <dbReference type="SAM" id="Phobius"/>
    </source>
</evidence>
<keyword evidence="5" id="KW-1185">Reference proteome</keyword>
<organism evidence="4 5">
    <name type="scientific">Weissella coleopterorum</name>
    <dbReference type="NCBI Taxonomy" id="2714949"/>
    <lineage>
        <taxon>Bacteria</taxon>
        <taxon>Bacillati</taxon>
        <taxon>Bacillota</taxon>
        <taxon>Bacilli</taxon>
        <taxon>Lactobacillales</taxon>
        <taxon>Lactobacillaceae</taxon>
        <taxon>Weissella</taxon>
    </lineage>
</organism>
<comment type="similarity">
    <text evidence="1">Belongs to the UPF0177 family.</text>
</comment>
<dbReference type="EMBL" id="CP049888">
    <property type="protein sequence ID" value="QIL50505.1"/>
    <property type="molecule type" value="Genomic_DNA"/>
</dbReference>
<dbReference type="KEGG" id="wco:G7084_03750"/>
<feature type="transmembrane region" description="Helical" evidence="2">
    <location>
        <begin position="196"/>
        <end position="213"/>
    </location>
</feature>
<evidence type="ECO:0000256" key="1">
    <source>
        <dbReference type="ARBA" id="ARBA00009067"/>
    </source>
</evidence>
<name>A0A6G8AZW7_9LACO</name>
<feature type="transmembrane region" description="Helical" evidence="2">
    <location>
        <begin position="12"/>
        <end position="38"/>
    </location>
</feature>
<dbReference type="GO" id="GO:0006508">
    <property type="term" value="P:proteolysis"/>
    <property type="evidence" value="ECO:0007669"/>
    <property type="project" value="UniProtKB-KW"/>
</dbReference>
<dbReference type="AlphaFoldDB" id="A0A6G8AZW7"/>
<dbReference type="GO" id="GO:0008237">
    <property type="term" value="F:metallopeptidase activity"/>
    <property type="evidence" value="ECO:0007669"/>
    <property type="project" value="UniProtKB-KW"/>
</dbReference>
<feature type="transmembrane region" description="Helical" evidence="2">
    <location>
        <begin position="137"/>
        <end position="159"/>
    </location>
</feature>
<feature type="transmembrane region" description="Helical" evidence="2">
    <location>
        <begin position="92"/>
        <end position="117"/>
    </location>
</feature>
<dbReference type="PANTHER" id="PTHR36435">
    <property type="entry name" value="SLR1288 PROTEIN"/>
    <property type="match status" value="1"/>
</dbReference>
<feature type="domain" description="CAAX prenyl protease 2/Lysostaphin resistance protein A-like" evidence="3">
    <location>
        <begin position="141"/>
        <end position="231"/>
    </location>
</feature>
<gene>
    <name evidence="4" type="ORF">G7084_03750</name>
</gene>
<evidence type="ECO:0000313" key="4">
    <source>
        <dbReference type="EMBL" id="QIL50505.1"/>
    </source>
</evidence>
<keyword evidence="4" id="KW-0645">Protease</keyword>
<dbReference type="GO" id="GO:0004175">
    <property type="term" value="F:endopeptidase activity"/>
    <property type="evidence" value="ECO:0007669"/>
    <property type="project" value="UniProtKB-ARBA"/>
</dbReference>
<keyword evidence="2" id="KW-1133">Transmembrane helix</keyword>
<dbReference type="PANTHER" id="PTHR36435:SF1">
    <property type="entry name" value="CAAX AMINO TERMINAL PROTEASE FAMILY PROTEIN"/>
    <property type="match status" value="1"/>
</dbReference>
<dbReference type="GO" id="GO:0080120">
    <property type="term" value="P:CAAX-box protein maturation"/>
    <property type="evidence" value="ECO:0007669"/>
    <property type="project" value="UniProtKB-ARBA"/>
</dbReference>
<evidence type="ECO:0000259" key="3">
    <source>
        <dbReference type="Pfam" id="PF02517"/>
    </source>
</evidence>
<evidence type="ECO:0000313" key="5">
    <source>
        <dbReference type="Proteomes" id="UP000500741"/>
    </source>
</evidence>
<protein>
    <submittedName>
        <fullName evidence="4">CPBP family intramembrane metalloprotease</fullName>
    </submittedName>
</protein>
<feature type="transmembrane region" description="Helical" evidence="2">
    <location>
        <begin position="171"/>
        <end position="190"/>
    </location>
</feature>
<reference evidence="4 5" key="1">
    <citation type="submission" date="2020-03" db="EMBL/GenBank/DDBJ databases">
        <title>Weissella sp. nov., isolated from Cybister lewisianus.</title>
        <authorList>
            <person name="Hyun D.-W."/>
            <person name="Bae J.-W."/>
        </authorList>
    </citation>
    <scope>NUCLEOTIDE SEQUENCE [LARGE SCALE GENOMIC DNA]</scope>
    <source>
        <strain evidence="4 5">HDW19</strain>
    </source>
</reference>
<dbReference type="Pfam" id="PF02517">
    <property type="entry name" value="Rce1-like"/>
    <property type="match status" value="1"/>
</dbReference>
<keyword evidence="2" id="KW-0812">Transmembrane</keyword>
<feature type="transmembrane region" description="Helical" evidence="2">
    <location>
        <begin position="50"/>
        <end position="71"/>
    </location>
</feature>
<proteinExistence type="inferred from homology"/>
<dbReference type="Proteomes" id="UP000500741">
    <property type="component" value="Chromosome"/>
</dbReference>
<accession>A0A6G8AZW7</accession>
<keyword evidence="4" id="KW-0378">Hydrolase</keyword>
<dbReference type="InterPro" id="IPR052710">
    <property type="entry name" value="CAAX_protease"/>
</dbReference>
<sequence length="239" mass="27019">MTQNKQTWKLTGLGIIFILFGLVCDIIIQNFGILTLHLSAKFLNLNENTWAPILLMLMMIGGLLYITLTYMKKFIQLVAPDNKMEPFKRKETGWIFKGYGLIILAGMLVTVIKMITVGHNVEPANQLALVQMTKLGIAYKIYLICLSVILAPLLEEAIFRGVLMNYFFKNLSWWINVLLSGIAFGLFHVIAQPFQLMALIQYSLTGVVLAIVYKKTQRLQYSMAAHCLNNSIAILILLT</sequence>
<keyword evidence="2" id="KW-0472">Membrane</keyword>
<dbReference type="InterPro" id="IPR003675">
    <property type="entry name" value="Rce1/LyrA-like_dom"/>
</dbReference>
<keyword evidence="4" id="KW-0482">Metalloprotease</keyword>